<evidence type="ECO:0000256" key="1">
    <source>
        <dbReference type="SAM" id="Phobius"/>
    </source>
</evidence>
<sequence length="218" mass="23091">MKTHKLAKLFTQSNESGFSIVESLVAIIIASILLTAIAPVLVISAATRVQARRTELAAQAARTYVDGLQTGTISPIPASTTTSIHQFDVPTTGSLTCSTNNAYCAVPATPANSLYCIDGSGDGACTINNSQDFVVQAFRKEATGLTNSNSYQLGIRVYRADAFQGNDALKRNSPNKVTATTYTGGLGDRKAPLFEMTTEINPTQPSFKDLCSRLGGCQ</sequence>
<comment type="caution">
    <text evidence="2">The sequence shown here is derived from an EMBL/GenBank/DDBJ whole genome shotgun (WGS) entry which is preliminary data.</text>
</comment>
<reference evidence="2 3" key="1">
    <citation type="journal article" date="2020" name="ISME J.">
        <title>Comparative genomics reveals insights into cyanobacterial evolution and habitat adaptation.</title>
        <authorList>
            <person name="Chen M.Y."/>
            <person name="Teng W.K."/>
            <person name="Zhao L."/>
            <person name="Hu C.X."/>
            <person name="Zhou Y.K."/>
            <person name="Han B.P."/>
            <person name="Song L.R."/>
            <person name="Shu W.S."/>
        </authorList>
    </citation>
    <scope>NUCLEOTIDE SEQUENCE [LARGE SCALE GENOMIC DNA]</scope>
    <source>
        <strain evidence="2 3">FACHB-119</strain>
    </source>
</reference>
<proteinExistence type="predicted"/>
<protein>
    <submittedName>
        <fullName evidence="2">Type II secretion system protein</fullName>
    </submittedName>
</protein>
<evidence type="ECO:0000313" key="2">
    <source>
        <dbReference type="EMBL" id="MBD2500874.1"/>
    </source>
</evidence>
<dbReference type="NCBIfam" id="NF038303">
    <property type="entry name" value="EPS_HpsB"/>
    <property type="match status" value="1"/>
</dbReference>
<feature type="transmembrane region" description="Helical" evidence="1">
    <location>
        <begin position="20"/>
        <end position="43"/>
    </location>
</feature>
<gene>
    <name evidence="2" type="ORF">H6G83_09655</name>
</gene>
<dbReference type="RefSeq" id="WP_190470539.1">
    <property type="nucleotide sequence ID" value="NZ_JACJSG010000010.1"/>
</dbReference>
<dbReference type="Pfam" id="PF07963">
    <property type="entry name" value="N_methyl"/>
    <property type="match status" value="1"/>
</dbReference>
<keyword evidence="3" id="KW-1185">Reference proteome</keyword>
<dbReference type="InterPro" id="IPR012902">
    <property type="entry name" value="N_methyl_site"/>
</dbReference>
<keyword evidence="1" id="KW-0812">Transmembrane</keyword>
<keyword evidence="1" id="KW-1133">Transmembrane helix</keyword>
<dbReference type="Proteomes" id="UP000661112">
    <property type="component" value="Unassembled WGS sequence"/>
</dbReference>
<dbReference type="EMBL" id="JACJSG010000010">
    <property type="protein sequence ID" value="MBD2500874.1"/>
    <property type="molecule type" value="Genomic_DNA"/>
</dbReference>
<name>A0ABR8D109_9NOST</name>
<evidence type="ECO:0000313" key="3">
    <source>
        <dbReference type="Proteomes" id="UP000661112"/>
    </source>
</evidence>
<organism evidence="2 3">
    <name type="scientific">Anabaena azotica FACHB-119</name>
    <dbReference type="NCBI Taxonomy" id="947527"/>
    <lineage>
        <taxon>Bacteria</taxon>
        <taxon>Bacillati</taxon>
        <taxon>Cyanobacteriota</taxon>
        <taxon>Cyanophyceae</taxon>
        <taxon>Nostocales</taxon>
        <taxon>Nostocaceae</taxon>
        <taxon>Anabaena</taxon>
        <taxon>Anabaena azotica</taxon>
    </lineage>
</organism>
<dbReference type="NCBIfam" id="TIGR02532">
    <property type="entry name" value="IV_pilin_GFxxxE"/>
    <property type="match status" value="1"/>
</dbReference>
<keyword evidence="1" id="KW-0472">Membrane</keyword>
<accession>A0ABR8D109</accession>